<evidence type="ECO:0000313" key="1">
    <source>
        <dbReference type="EMBL" id="AWG25989.1"/>
    </source>
</evidence>
<evidence type="ECO:0000313" key="2">
    <source>
        <dbReference type="Proteomes" id="UP000244677"/>
    </source>
</evidence>
<reference evidence="1 2" key="1">
    <citation type="submission" date="2017-04" db="EMBL/GenBank/DDBJ databases">
        <title>Complete genome sequence of Flavobacterium kingsejong AJ004.</title>
        <authorList>
            <person name="Lee P.C."/>
        </authorList>
    </citation>
    <scope>NUCLEOTIDE SEQUENCE [LARGE SCALE GENOMIC DNA]</scope>
    <source>
        <strain evidence="1 2">AJ004</strain>
    </source>
</reference>
<dbReference type="OrthoDB" id="1289432at2"/>
<protein>
    <submittedName>
        <fullName evidence="1">Uncharacterized protein</fullName>
    </submittedName>
</protein>
<organism evidence="1 2">
    <name type="scientific">Flavobacterium kingsejongi</name>
    <dbReference type="NCBI Taxonomy" id="1678728"/>
    <lineage>
        <taxon>Bacteria</taxon>
        <taxon>Pseudomonadati</taxon>
        <taxon>Bacteroidota</taxon>
        <taxon>Flavobacteriia</taxon>
        <taxon>Flavobacteriales</taxon>
        <taxon>Flavobacteriaceae</taxon>
        <taxon>Flavobacterium</taxon>
    </lineage>
</organism>
<dbReference type="RefSeq" id="WP_108737531.1">
    <property type="nucleotide sequence ID" value="NZ_CP020919.1"/>
</dbReference>
<proteinExistence type="predicted"/>
<sequence length="664" mass="74051">MANSVIKIKFVNDIYTGAFVKFALKNLTNPGELSIYLEETWVGLRAGFGEVSSGIPTYIGGERSAINYFAAISLDFNSTNFYTISRELNIVSITVNSPDFGFHLPQSNGTVTFEIVNNTSDPFSVTSVNFLPADTNQCNRIKMSIQTSSLAIQMLSPVEVLSNNSNPLIIEVFRSQIGDIILKNAGGTQITRSFQSPDTLNASNFSLTINTSPNGGTVVINSINVAGLTLEYSLDNATWQPSNIYAGLIADSYTLHVRDNYGCSITLPFIVDEFGVQNPYFYISKSNSIRFANRITFGDSANYKNDENTLSCEVDVLVPYKEVQQFQSADIITTQFKSNYNSNIATVIKGDLTEVNVPVVKMTNNIGITDRRDARRYNLGGGRTGIYFVSGNIYDYNSGAIIGSHALNGNLPEWAISGNYVNMNNGWFLIEEIIYDESKNAEVLVITYPSTLLELIRVGSIFNRFNYEVYEFEIDMFNYIDQRIQVKLVNSSASFPVITHLSEQLWIKVKHDDVMEIQYWNTTNTDIMYSTGIQHRIRLPFTKVSGRTDQESEVHKTDTNAILLNADLYEVDDFLFEPLTKELWRKACLALSHEKVLINDVGYVKNASLNTEGPLEDSNLYVLTATMIKTGGVYNSQNSGSLDYDGSAIEVPGLIETDSGYMRY</sequence>
<dbReference type="EMBL" id="CP020919">
    <property type="protein sequence ID" value="AWG25989.1"/>
    <property type="molecule type" value="Genomic_DNA"/>
</dbReference>
<gene>
    <name evidence="1" type="ORF">FK004_12535</name>
</gene>
<name>A0A2S1LQJ5_9FLAO</name>
<dbReference type="KEGG" id="fki:FK004_12535"/>
<accession>A0A2S1LQJ5</accession>
<dbReference type="Proteomes" id="UP000244677">
    <property type="component" value="Chromosome"/>
</dbReference>
<keyword evidence="2" id="KW-1185">Reference proteome</keyword>
<dbReference type="AlphaFoldDB" id="A0A2S1LQJ5"/>